<organism evidence="4 5">
    <name type="scientific">Cnephaeus nilssonii</name>
    <name type="common">Northern bat</name>
    <name type="synonym">Eptesicus nilssonii</name>
    <dbReference type="NCBI Taxonomy" id="3371016"/>
    <lineage>
        <taxon>Eukaryota</taxon>
        <taxon>Metazoa</taxon>
        <taxon>Chordata</taxon>
        <taxon>Craniata</taxon>
        <taxon>Vertebrata</taxon>
        <taxon>Euteleostomi</taxon>
        <taxon>Mammalia</taxon>
        <taxon>Eutheria</taxon>
        <taxon>Laurasiatheria</taxon>
        <taxon>Chiroptera</taxon>
        <taxon>Yangochiroptera</taxon>
        <taxon>Vespertilionidae</taxon>
        <taxon>Cnephaeus</taxon>
    </lineage>
</organism>
<dbReference type="PANTHER" id="PTHR23115">
    <property type="entry name" value="TRANSLATION FACTOR"/>
    <property type="match status" value="1"/>
</dbReference>
<evidence type="ECO:0000313" key="5">
    <source>
        <dbReference type="Proteomes" id="UP001177744"/>
    </source>
</evidence>
<dbReference type="Proteomes" id="UP001177744">
    <property type="component" value="Unassembled WGS sequence"/>
</dbReference>
<name>A0AA40I683_CNENI</name>
<keyword evidence="1" id="KW-0547">Nucleotide-binding</keyword>
<dbReference type="InterPro" id="IPR050100">
    <property type="entry name" value="TRAFAC_GTPase_members"/>
</dbReference>
<comment type="caution">
    <text evidence="4">The sequence shown here is derived from an EMBL/GenBank/DDBJ whole genome shotgun (WGS) entry which is preliminary data.</text>
</comment>
<gene>
    <name evidence="4" type="ORF">QTO34_014376</name>
</gene>
<dbReference type="AlphaFoldDB" id="A0AA40I683"/>
<reference evidence="4" key="1">
    <citation type="submission" date="2023-06" db="EMBL/GenBank/DDBJ databases">
        <title>Reference genome for the Northern bat (Eptesicus nilssonii), a most northern bat species.</title>
        <authorList>
            <person name="Laine V.N."/>
            <person name="Pulliainen A.T."/>
            <person name="Lilley T.M."/>
        </authorList>
    </citation>
    <scope>NUCLEOTIDE SEQUENCE</scope>
    <source>
        <strain evidence="4">BLF_Eptnil</strain>
        <tissue evidence="4">Kidney</tissue>
    </source>
</reference>
<proteinExistence type="predicted"/>
<keyword evidence="2" id="KW-0342">GTP-binding</keyword>
<dbReference type="GO" id="GO:0005525">
    <property type="term" value="F:GTP binding"/>
    <property type="evidence" value="ECO:0007669"/>
    <property type="project" value="UniProtKB-KW"/>
</dbReference>
<evidence type="ECO:0000313" key="4">
    <source>
        <dbReference type="EMBL" id="KAK1343823.1"/>
    </source>
</evidence>
<evidence type="ECO:0000256" key="2">
    <source>
        <dbReference type="ARBA" id="ARBA00023134"/>
    </source>
</evidence>
<keyword evidence="5" id="KW-1185">Reference proteome</keyword>
<protein>
    <submittedName>
        <fullName evidence="4">Uncharacterized protein</fullName>
    </submittedName>
</protein>
<evidence type="ECO:0000256" key="3">
    <source>
        <dbReference type="SAM" id="MobiDB-lite"/>
    </source>
</evidence>
<accession>A0AA40I683</accession>
<evidence type="ECO:0000256" key="1">
    <source>
        <dbReference type="ARBA" id="ARBA00022741"/>
    </source>
</evidence>
<dbReference type="EMBL" id="JAULJE010000004">
    <property type="protein sequence ID" value="KAK1343823.1"/>
    <property type="molecule type" value="Genomic_DNA"/>
</dbReference>
<sequence>MAGAGWGRHVLLRPNCRQTPPRGAAPPPPNLQNARSARCPRGLSVPQHSHGADAELASLLATQAQRPAGPITTPATPSPAPCVTRWPNHGRSGVMNTKKVSALIVAAGVGEFEAGISKDGQTSEHALLVYTQDIFDRHICANFWSEWRQHPGAKCSHASGTTLLEALDCILPPTCPTDKPLYLPLQDVLSLRAEWRLVFSNPA</sequence>
<feature type="region of interest" description="Disordered" evidence="3">
    <location>
        <begin position="1"/>
        <end position="48"/>
    </location>
</feature>